<gene>
    <name evidence="1" type="ORF">vir249_00040</name>
</gene>
<dbReference type="RefSeq" id="YP_013605265.1">
    <property type="nucleotide sequence ID" value="NC_133254.1"/>
</dbReference>
<dbReference type="EMBL" id="BK063678">
    <property type="protein sequence ID" value="DBA35485.1"/>
    <property type="molecule type" value="Genomic_DNA"/>
</dbReference>
<proteinExistence type="predicted"/>
<evidence type="ECO:0000313" key="1">
    <source>
        <dbReference type="EMBL" id="DBA35485.1"/>
    </source>
</evidence>
<name>A0AA87CIG0_9CAUD</name>
<protein>
    <submittedName>
        <fullName evidence="1">Uncharacterized protein</fullName>
    </submittedName>
</protein>
<organism evidence="1 2">
    <name type="scientific">Caudoviricetes sp. vir249</name>
    <dbReference type="NCBI Taxonomy" id="3068355"/>
    <lineage>
        <taxon>Viruses</taxon>
        <taxon>Duplodnaviria</taxon>
        <taxon>Heunggongvirae</taxon>
        <taxon>Uroviricota</taxon>
        <taxon>Caudoviricetes</taxon>
    </lineage>
</organism>
<dbReference type="GeneID" id="300198870"/>
<keyword evidence="2" id="KW-1185">Reference proteome</keyword>
<evidence type="ECO:0000313" key="2">
    <source>
        <dbReference type="Proteomes" id="UP001303695"/>
    </source>
</evidence>
<reference evidence="1 2" key="1">
    <citation type="journal article" date="2023" name="Nat. Microbiol.">
        <title>A compendium of viruses from methanogenic archaea reveals their diversity and adaptations to the gut environment.</title>
        <authorList>
            <person name="Medvedeva S."/>
            <person name="Borrel G."/>
            <person name="Krupovic M."/>
            <person name="Gribaldo S."/>
        </authorList>
    </citation>
    <scope>NUCLEOTIDE SEQUENCE [LARGE SCALE GENOMIC DNA]</scope>
</reference>
<accession>A0AA87CIG0</accession>
<sequence length="202" mass="24360">MIDEKLLISYLKEQKREYNEQVVILQKELTSSLMYNHKQEYIIKKLMYESMMNIICIYENLIERIESGEFDVIEDPKKEDKKMKIDKISKKISEGYKKQELNRQEFLTRILKPTNPYERETQLEKAYEFIEDFTRQINRSIMVENQILITELNNIKKLLNDLYEGIDEYYTETLERNDELAVARADAELQLIKKIIDKVEKI</sequence>
<dbReference type="Proteomes" id="UP001303695">
    <property type="component" value="Segment"/>
</dbReference>